<feature type="transmembrane region" description="Helical" evidence="1">
    <location>
        <begin position="163"/>
        <end position="184"/>
    </location>
</feature>
<keyword evidence="3" id="KW-1185">Reference proteome</keyword>
<feature type="transmembrane region" description="Helical" evidence="1">
    <location>
        <begin position="132"/>
        <end position="151"/>
    </location>
</feature>
<reference evidence="3" key="1">
    <citation type="submission" date="2011-11" db="EMBL/GenBank/DDBJ databases">
        <title>Complete sequence of Desulfosporosinus orientis DSM 765.</title>
        <authorList>
            <person name="Lucas S."/>
            <person name="Han J."/>
            <person name="Lapidus A."/>
            <person name="Cheng J.-F."/>
            <person name="Goodwin L."/>
            <person name="Pitluck S."/>
            <person name="Peters L."/>
            <person name="Ovchinnikova G."/>
            <person name="Teshima H."/>
            <person name="Detter J.C."/>
            <person name="Han C."/>
            <person name="Tapia R."/>
            <person name="Land M."/>
            <person name="Hauser L."/>
            <person name="Kyrpides N."/>
            <person name="Ivanova N."/>
            <person name="Pagani I."/>
            <person name="Pester M."/>
            <person name="Spring S."/>
            <person name="Ollivier B."/>
            <person name="Rattei T."/>
            <person name="Klenk H.-P."/>
            <person name="Wagner M."/>
            <person name="Loy A."/>
            <person name="Woyke T."/>
        </authorList>
    </citation>
    <scope>NUCLEOTIDE SEQUENCE [LARGE SCALE GENOMIC DNA]</scope>
    <source>
        <strain evidence="3">ATCC 19365 / DSM 765 / NCIMB 8382 / VKM B-1628</strain>
    </source>
</reference>
<dbReference type="AlphaFoldDB" id="G7W7B4"/>
<dbReference type="STRING" id="768706.Desor_0027"/>
<dbReference type="eggNOG" id="ENOG5033U09">
    <property type="taxonomic scope" value="Bacteria"/>
</dbReference>
<feature type="transmembrane region" description="Helical" evidence="1">
    <location>
        <begin position="6"/>
        <end position="25"/>
    </location>
</feature>
<keyword evidence="1" id="KW-0472">Membrane</keyword>
<gene>
    <name evidence="2" type="ordered locus">Desor_0027</name>
</gene>
<feature type="transmembrane region" description="Helical" evidence="1">
    <location>
        <begin position="257"/>
        <end position="280"/>
    </location>
</feature>
<feature type="transmembrane region" description="Helical" evidence="1">
    <location>
        <begin position="78"/>
        <end position="99"/>
    </location>
</feature>
<proteinExistence type="predicted"/>
<evidence type="ECO:0000256" key="1">
    <source>
        <dbReference type="SAM" id="Phobius"/>
    </source>
</evidence>
<protein>
    <submittedName>
        <fullName evidence="2">Uncharacterized protein</fullName>
    </submittedName>
</protein>
<reference evidence="2 3" key="2">
    <citation type="journal article" date="2012" name="J. Bacteriol.">
        <title>Complete genome sequences of Desulfosporosinus orientis DSM765T, Desulfosporosinus youngiae DSM17734T, Desulfosporosinus meridiei DSM13257T, and Desulfosporosinus acidiphilus DSM22704T.</title>
        <authorList>
            <person name="Pester M."/>
            <person name="Brambilla E."/>
            <person name="Alazard D."/>
            <person name="Rattei T."/>
            <person name="Weinmaier T."/>
            <person name="Han J."/>
            <person name="Lucas S."/>
            <person name="Lapidus A."/>
            <person name="Cheng J.F."/>
            <person name="Goodwin L."/>
            <person name="Pitluck S."/>
            <person name="Peters L."/>
            <person name="Ovchinnikova G."/>
            <person name="Teshima H."/>
            <person name="Detter J.C."/>
            <person name="Han C.S."/>
            <person name="Tapia R."/>
            <person name="Land M.L."/>
            <person name="Hauser L."/>
            <person name="Kyrpides N.C."/>
            <person name="Ivanova N.N."/>
            <person name="Pagani I."/>
            <person name="Huntmann M."/>
            <person name="Wei C.L."/>
            <person name="Davenport K.W."/>
            <person name="Daligault H."/>
            <person name="Chain P.S."/>
            <person name="Chen A."/>
            <person name="Mavromatis K."/>
            <person name="Markowitz V."/>
            <person name="Szeto E."/>
            <person name="Mikhailova N."/>
            <person name="Pati A."/>
            <person name="Wagner M."/>
            <person name="Woyke T."/>
            <person name="Ollivier B."/>
            <person name="Klenk H.P."/>
            <person name="Spring S."/>
            <person name="Loy A."/>
        </authorList>
    </citation>
    <scope>NUCLEOTIDE SEQUENCE [LARGE SCALE GENOMIC DNA]</scope>
    <source>
        <strain evidence="3">ATCC 19365 / DSM 765 / NCIMB 8382 / VKM B-1628</strain>
    </source>
</reference>
<feature type="transmembrane region" description="Helical" evidence="1">
    <location>
        <begin position="204"/>
        <end position="223"/>
    </location>
</feature>
<keyword evidence="1" id="KW-0812">Transmembrane</keyword>
<dbReference type="HOGENOM" id="CLU_986010_0_0_9"/>
<dbReference type="Proteomes" id="UP000006346">
    <property type="component" value="Chromosome"/>
</dbReference>
<dbReference type="KEGG" id="dor:Desor_0027"/>
<feature type="transmembrane region" description="Helical" evidence="1">
    <location>
        <begin position="106"/>
        <end position="126"/>
    </location>
</feature>
<name>G7W7B4_DESOD</name>
<feature type="transmembrane region" description="Helical" evidence="1">
    <location>
        <begin position="230"/>
        <end position="251"/>
    </location>
</feature>
<evidence type="ECO:0000313" key="2">
    <source>
        <dbReference type="EMBL" id="AET65785.1"/>
    </source>
</evidence>
<sequence>MNSAFWTNTIWYILLGILTVTEIILFMIKTDKKCITLAFYLTVLGIALNFETIILIFLNAYAYYPKIILHAPLPFHDVLAGNLFSQFSVSATVVFVVVFNLKFYWYLIFAGIYGLIEELFLALGIYSHHWYQTWMTVVILLLAFWLGKRMYSGIMNGTKPLVYYLYIYLGLFPLSNITLAWGLMLSGHLDFCSTLIRDPIISRFFIEIVLFNISALASMVIYYSRFRKKLSILVFGMLYYLYYIGCKQHIIWIKDGWFLLVTTLLILWMYGSVVIMDFLYQKSKYRR</sequence>
<dbReference type="EMBL" id="CP003108">
    <property type="protein sequence ID" value="AET65785.1"/>
    <property type="molecule type" value="Genomic_DNA"/>
</dbReference>
<feature type="transmembrane region" description="Helical" evidence="1">
    <location>
        <begin position="37"/>
        <end position="58"/>
    </location>
</feature>
<dbReference type="OrthoDB" id="1680238at2"/>
<dbReference type="PATRIC" id="fig|768706.3.peg.22"/>
<accession>G7W7B4</accession>
<keyword evidence="1" id="KW-1133">Transmembrane helix</keyword>
<organism evidence="2 3">
    <name type="scientific">Desulfosporosinus orientis (strain ATCC 19365 / DSM 765 / NCIMB 8382 / VKM B-1628 / Singapore I)</name>
    <name type="common">Desulfotomaculum orientis</name>
    <dbReference type="NCBI Taxonomy" id="768706"/>
    <lineage>
        <taxon>Bacteria</taxon>
        <taxon>Bacillati</taxon>
        <taxon>Bacillota</taxon>
        <taxon>Clostridia</taxon>
        <taxon>Eubacteriales</taxon>
        <taxon>Desulfitobacteriaceae</taxon>
        <taxon>Desulfosporosinus</taxon>
    </lineage>
</organism>
<evidence type="ECO:0000313" key="3">
    <source>
        <dbReference type="Proteomes" id="UP000006346"/>
    </source>
</evidence>